<dbReference type="GO" id="GO:0005886">
    <property type="term" value="C:plasma membrane"/>
    <property type="evidence" value="ECO:0007669"/>
    <property type="project" value="TreeGrafter"/>
</dbReference>
<evidence type="ECO:0000256" key="6">
    <source>
        <dbReference type="ARBA" id="ARBA00023170"/>
    </source>
</evidence>
<dbReference type="Gene3D" id="1.20.1070.10">
    <property type="entry name" value="Rhodopsin 7-helix transmembrane proteins"/>
    <property type="match status" value="1"/>
</dbReference>
<keyword evidence="3 8" id="KW-1133">Transmembrane helix</keyword>
<proteinExistence type="predicted"/>
<evidence type="ECO:0000313" key="11">
    <source>
        <dbReference type="Proteomes" id="UP000762676"/>
    </source>
</evidence>
<evidence type="ECO:0000256" key="4">
    <source>
        <dbReference type="ARBA" id="ARBA00023040"/>
    </source>
</evidence>
<comment type="subcellular location">
    <subcellularLocation>
        <location evidence="1">Membrane</location>
        <topology evidence="1">Multi-pass membrane protein</topology>
    </subcellularLocation>
</comment>
<keyword evidence="2 8" id="KW-0812">Transmembrane</keyword>
<feature type="transmembrane region" description="Helical" evidence="8">
    <location>
        <begin position="60"/>
        <end position="85"/>
    </location>
</feature>
<evidence type="ECO:0000256" key="8">
    <source>
        <dbReference type="SAM" id="Phobius"/>
    </source>
</evidence>
<dbReference type="EMBL" id="BMAT01013526">
    <property type="protein sequence ID" value="GFS14548.1"/>
    <property type="molecule type" value="Genomic_DNA"/>
</dbReference>
<dbReference type="InterPro" id="IPR000276">
    <property type="entry name" value="GPCR_Rhodpsn"/>
</dbReference>
<dbReference type="AlphaFoldDB" id="A0AAV4IXY8"/>
<evidence type="ECO:0000256" key="2">
    <source>
        <dbReference type="ARBA" id="ARBA00022692"/>
    </source>
</evidence>
<comment type="caution">
    <text evidence="10">The sequence shown here is derived from an EMBL/GenBank/DDBJ whole genome shotgun (WGS) entry which is preliminary data.</text>
</comment>
<feature type="transmembrane region" description="Helical" evidence="8">
    <location>
        <begin position="199"/>
        <end position="222"/>
    </location>
</feature>
<keyword evidence="4" id="KW-0297">G-protein coupled receptor</keyword>
<dbReference type="GO" id="GO:0004930">
    <property type="term" value="F:G protein-coupled receptor activity"/>
    <property type="evidence" value="ECO:0007669"/>
    <property type="project" value="UniProtKB-KW"/>
</dbReference>
<evidence type="ECO:0000256" key="1">
    <source>
        <dbReference type="ARBA" id="ARBA00004141"/>
    </source>
</evidence>
<feature type="transmembrane region" description="Helical" evidence="8">
    <location>
        <begin position="105"/>
        <end position="126"/>
    </location>
</feature>
<keyword evidence="6 10" id="KW-0675">Receptor</keyword>
<reference evidence="10 11" key="1">
    <citation type="journal article" date="2021" name="Elife">
        <title>Chloroplast acquisition without the gene transfer in kleptoplastic sea slugs, Plakobranchus ocellatus.</title>
        <authorList>
            <person name="Maeda T."/>
            <person name="Takahashi S."/>
            <person name="Yoshida T."/>
            <person name="Shimamura S."/>
            <person name="Takaki Y."/>
            <person name="Nagai Y."/>
            <person name="Toyoda A."/>
            <person name="Suzuki Y."/>
            <person name="Arimoto A."/>
            <person name="Ishii H."/>
            <person name="Satoh N."/>
            <person name="Nishiyama T."/>
            <person name="Hasebe M."/>
            <person name="Maruyama T."/>
            <person name="Minagawa J."/>
            <person name="Obokata J."/>
            <person name="Shigenobu S."/>
        </authorList>
    </citation>
    <scope>NUCLEOTIDE SEQUENCE [LARGE SCALE GENOMIC DNA]</scope>
</reference>
<keyword evidence="7" id="KW-0807">Transducer</keyword>
<keyword evidence="5 8" id="KW-0472">Membrane</keyword>
<feature type="transmembrane region" description="Helical" evidence="8">
    <location>
        <begin position="147"/>
        <end position="171"/>
    </location>
</feature>
<evidence type="ECO:0000256" key="5">
    <source>
        <dbReference type="ARBA" id="ARBA00023136"/>
    </source>
</evidence>
<keyword evidence="11" id="KW-1185">Reference proteome</keyword>
<evidence type="ECO:0000256" key="3">
    <source>
        <dbReference type="ARBA" id="ARBA00022989"/>
    </source>
</evidence>
<organism evidence="10 11">
    <name type="scientific">Elysia marginata</name>
    <dbReference type="NCBI Taxonomy" id="1093978"/>
    <lineage>
        <taxon>Eukaryota</taxon>
        <taxon>Metazoa</taxon>
        <taxon>Spiralia</taxon>
        <taxon>Lophotrochozoa</taxon>
        <taxon>Mollusca</taxon>
        <taxon>Gastropoda</taxon>
        <taxon>Heterobranchia</taxon>
        <taxon>Euthyneura</taxon>
        <taxon>Panpulmonata</taxon>
        <taxon>Sacoglossa</taxon>
        <taxon>Placobranchoidea</taxon>
        <taxon>Plakobranchidae</taxon>
        <taxon>Elysia</taxon>
    </lineage>
</organism>
<dbReference type="PANTHER" id="PTHR24243:SF233">
    <property type="entry name" value="THYROTROPIN-RELEASING HORMONE RECEPTOR"/>
    <property type="match status" value="1"/>
</dbReference>
<dbReference type="Proteomes" id="UP000762676">
    <property type="component" value="Unassembled WGS sequence"/>
</dbReference>
<feature type="transmembrane region" description="Helical" evidence="8">
    <location>
        <begin position="20"/>
        <end position="48"/>
    </location>
</feature>
<accession>A0AAV4IXY8</accession>
<dbReference type="Pfam" id="PF00001">
    <property type="entry name" value="7tm_1"/>
    <property type="match status" value="1"/>
</dbReference>
<evidence type="ECO:0000313" key="10">
    <source>
        <dbReference type="EMBL" id="GFS14548.1"/>
    </source>
</evidence>
<dbReference type="SUPFAM" id="SSF81321">
    <property type="entry name" value="Family A G protein-coupled receptor-like"/>
    <property type="match status" value="1"/>
</dbReference>
<evidence type="ECO:0000256" key="7">
    <source>
        <dbReference type="ARBA" id="ARBA00023224"/>
    </source>
</evidence>
<evidence type="ECO:0000259" key="9">
    <source>
        <dbReference type="PROSITE" id="PS50262"/>
    </source>
</evidence>
<dbReference type="InterPro" id="IPR017452">
    <property type="entry name" value="GPCR_Rhodpsn_7TM"/>
</dbReference>
<protein>
    <submittedName>
        <fullName evidence="10">Chemosensory receptor A</fullName>
    </submittedName>
</protein>
<sequence>MSDFLPSVPQITLKYFQEEYFTVLTVLSYAWPAIILFGFVANVTNIVVFLKTGARDNVTILLIALAVSDLVFLVLISPTMCGFVIEALVRPNPWPFDKKLLFFLLYWPAFTIYDLSTYISVSLGVMRCACVAMPLKFKLVFTKSRTIKWLMILVVLAISIRLPVLTVHRIAWRKDPKTNLSTPFLAAVNKKSMSKVLDILNRGIVVNLAYVTMVTCVLLLSFKLYQASRIRQKCTVKGAQKDDDTSDKPVAQGLSSRDLQVVKSVVLVCTIFVLAQMPQVIASASRRINPQITEGGNLYFVFASISQINTTCCYLNASVNIFVYYNYNSKYRAVFQSMLLVIYKKK</sequence>
<dbReference type="PANTHER" id="PTHR24243">
    <property type="entry name" value="G-PROTEIN COUPLED RECEPTOR"/>
    <property type="match status" value="1"/>
</dbReference>
<dbReference type="PROSITE" id="PS50262">
    <property type="entry name" value="G_PROTEIN_RECEP_F1_2"/>
    <property type="match status" value="1"/>
</dbReference>
<feature type="domain" description="G-protein coupled receptors family 1 profile" evidence="9">
    <location>
        <begin position="41"/>
        <end position="324"/>
    </location>
</feature>
<gene>
    <name evidence="10" type="ORF">ElyMa_006748800</name>
</gene>
<dbReference type="PRINTS" id="PR00237">
    <property type="entry name" value="GPCRRHODOPSN"/>
</dbReference>
<name>A0AAV4IXY8_9GAST</name>